<dbReference type="RefSeq" id="WP_024923911.1">
    <property type="nucleotide sequence ID" value="NZ_MDEO01000035.1"/>
</dbReference>
<keyword evidence="1" id="KW-0732">Signal</keyword>
<evidence type="ECO:0000256" key="1">
    <source>
        <dbReference type="SAM" id="SignalP"/>
    </source>
</evidence>
<organism evidence="2 3">
    <name type="scientific">Mesorhizobium hungaricum</name>
    <dbReference type="NCBI Taxonomy" id="1566387"/>
    <lineage>
        <taxon>Bacteria</taxon>
        <taxon>Pseudomonadati</taxon>
        <taxon>Pseudomonadota</taxon>
        <taxon>Alphaproteobacteria</taxon>
        <taxon>Hyphomicrobiales</taxon>
        <taxon>Phyllobacteriaceae</taxon>
        <taxon>Mesorhizobium</taxon>
    </lineage>
</organism>
<feature type="chain" id="PRO_5008659423" evidence="1">
    <location>
        <begin position="26"/>
        <end position="125"/>
    </location>
</feature>
<dbReference type="InterPro" id="IPR012645">
    <property type="entry name" value="CHP02301"/>
</dbReference>
<dbReference type="STRING" id="1566387.QV13_19690"/>
<proteinExistence type="predicted"/>
<evidence type="ECO:0000313" key="2">
    <source>
        <dbReference type="EMBL" id="OCX14664.1"/>
    </source>
</evidence>
<keyword evidence="3" id="KW-1185">Reference proteome</keyword>
<dbReference type="Proteomes" id="UP000094412">
    <property type="component" value="Unassembled WGS sequence"/>
</dbReference>
<sequence>MVRAFALLVLGLVLAVGSPARPATAAEAPFEPGLMRLAEVLGSLHFLRNLCGEKSDQWRTEMEKLLTSENPAPERRARFIAAFNRGYRSFGSTYTQCTASASEAISRYMKEGETLSRDIASRYGN</sequence>
<accession>A0A1C2DIR6</accession>
<reference evidence="2 3" key="1">
    <citation type="submission" date="2016-08" db="EMBL/GenBank/DDBJ databases">
        <title>Whole genome sequence of Mesorhizobium sp. strain UASWS1009 isolated from industrial sewage.</title>
        <authorList>
            <person name="Crovadore J."/>
            <person name="Calmin G."/>
            <person name="Chablais R."/>
            <person name="Cochard B."/>
            <person name="Lefort F."/>
        </authorList>
    </citation>
    <scope>NUCLEOTIDE SEQUENCE [LARGE SCALE GENOMIC DNA]</scope>
    <source>
        <strain evidence="2 3">UASWS1009</strain>
    </source>
</reference>
<dbReference type="NCBIfam" id="TIGR02301">
    <property type="entry name" value="TIGR02301 family protein"/>
    <property type="match status" value="1"/>
</dbReference>
<comment type="caution">
    <text evidence="2">The sequence shown here is derived from an EMBL/GenBank/DDBJ whole genome shotgun (WGS) entry which is preliminary data.</text>
</comment>
<protein>
    <submittedName>
        <fullName evidence="2">TIGR02301 family protein</fullName>
    </submittedName>
</protein>
<gene>
    <name evidence="2" type="ORF">QV13_19690</name>
</gene>
<feature type="signal peptide" evidence="1">
    <location>
        <begin position="1"/>
        <end position="25"/>
    </location>
</feature>
<name>A0A1C2DIR6_9HYPH</name>
<dbReference type="AlphaFoldDB" id="A0A1C2DIR6"/>
<dbReference type="EMBL" id="MDEO01000035">
    <property type="protein sequence ID" value="OCX14664.1"/>
    <property type="molecule type" value="Genomic_DNA"/>
</dbReference>
<evidence type="ECO:0000313" key="3">
    <source>
        <dbReference type="Proteomes" id="UP000094412"/>
    </source>
</evidence>
<dbReference type="OrthoDB" id="8481666at2"/>
<dbReference type="Pfam" id="PF09539">
    <property type="entry name" value="DUF2385"/>
    <property type="match status" value="1"/>
</dbReference>